<reference evidence="1 2" key="1">
    <citation type="journal article" date="2019" name="Sci. Rep.">
        <title>Orb-weaving spider Araneus ventricosus genome elucidates the spidroin gene catalogue.</title>
        <authorList>
            <person name="Kono N."/>
            <person name="Nakamura H."/>
            <person name="Ohtoshi R."/>
            <person name="Moran D.A.P."/>
            <person name="Shinohara A."/>
            <person name="Yoshida Y."/>
            <person name="Fujiwara M."/>
            <person name="Mori M."/>
            <person name="Tomita M."/>
            <person name="Arakawa K."/>
        </authorList>
    </citation>
    <scope>NUCLEOTIDE SEQUENCE [LARGE SCALE GENOMIC DNA]</scope>
</reference>
<organism evidence="1 2">
    <name type="scientific">Araneus ventricosus</name>
    <name type="common">Orbweaver spider</name>
    <name type="synonym">Epeira ventricosa</name>
    <dbReference type="NCBI Taxonomy" id="182803"/>
    <lineage>
        <taxon>Eukaryota</taxon>
        <taxon>Metazoa</taxon>
        <taxon>Ecdysozoa</taxon>
        <taxon>Arthropoda</taxon>
        <taxon>Chelicerata</taxon>
        <taxon>Arachnida</taxon>
        <taxon>Araneae</taxon>
        <taxon>Araneomorphae</taxon>
        <taxon>Entelegynae</taxon>
        <taxon>Araneoidea</taxon>
        <taxon>Araneidae</taxon>
        <taxon>Araneus</taxon>
    </lineage>
</organism>
<evidence type="ECO:0000313" key="2">
    <source>
        <dbReference type="Proteomes" id="UP000499080"/>
    </source>
</evidence>
<sequence length="100" mass="11422">MNPNEERRRSELQNTLPLRNPFTAQTLRKEKATLSTFTLDGLLAPSQHSSGWHGVNPKEKDISFQYILLFLSFPHKVESHCLFMGFGLDLCCVNRNTSVD</sequence>
<gene>
    <name evidence="1" type="ORF">AVEN_133476_1</name>
</gene>
<dbReference type="AlphaFoldDB" id="A0A4Y2KD13"/>
<proteinExistence type="predicted"/>
<evidence type="ECO:0000313" key="1">
    <source>
        <dbReference type="EMBL" id="GBM99456.1"/>
    </source>
</evidence>
<accession>A0A4Y2KD13</accession>
<keyword evidence="2" id="KW-1185">Reference proteome</keyword>
<name>A0A4Y2KD13_ARAVE</name>
<comment type="caution">
    <text evidence="1">The sequence shown here is derived from an EMBL/GenBank/DDBJ whole genome shotgun (WGS) entry which is preliminary data.</text>
</comment>
<protein>
    <submittedName>
        <fullName evidence="1">Uncharacterized protein</fullName>
    </submittedName>
</protein>
<dbReference type="EMBL" id="BGPR01004418">
    <property type="protein sequence ID" value="GBM99456.1"/>
    <property type="molecule type" value="Genomic_DNA"/>
</dbReference>
<dbReference type="Proteomes" id="UP000499080">
    <property type="component" value="Unassembled WGS sequence"/>
</dbReference>